<evidence type="ECO:0000313" key="7">
    <source>
        <dbReference type="EMBL" id="SEQ44116.1"/>
    </source>
</evidence>
<feature type="domain" description="ABC transmembrane type-1" evidence="6">
    <location>
        <begin position="16"/>
        <end position="217"/>
    </location>
</feature>
<evidence type="ECO:0000256" key="4">
    <source>
        <dbReference type="ARBA" id="ARBA00023136"/>
    </source>
</evidence>
<evidence type="ECO:0000256" key="1">
    <source>
        <dbReference type="ARBA" id="ARBA00004141"/>
    </source>
</evidence>
<dbReference type="NCBIfam" id="NF038017">
    <property type="entry name" value="ABC_perm1"/>
    <property type="match status" value="1"/>
</dbReference>
<evidence type="ECO:0000313" key="8">
    <source>
        <dbReference type="Proteomes" id="UP000199114"/>
    </source>
</evidence>
<dbReference type="InterPro" id="IPR035906">
    <property type="entry name" value="MetI-like_sf"/>
</dbReference>
<evidence type="ECO:0000256" key="3">
    <source>
        <dbReference type="ARBA" id="ARBA00022989"/>
    </source>
</evidence>
<feature type="transmembrane region" description="Helical" evidence="5">
    <location>
        <begin position="20"/>
        <end position="44"/>
    </location>
</feature>
<organism evidence="7 8">
    <name type="scientific">Natrinema salaciae</name>
    <dbReference type="NCBI Taxonomy" id="1186196"/>
    <lineage>
        <taxon>Archaea</taxon>
        <taxon>Methanobacteriati</taxon>
        <taxon>Methanobacteriota</taxon>
        <taxon>Stenosarchaea group</taxon>
        <taxon>Halobacteria</taxon>
        <taxon>Halobacteriales</taxon>
        <taxon>Natrialbaceae</taxon>
        <taxon>Natrinema</taxon>
    </lineage>
</organism>
<keyword evidence="5" id="KW-0813">Transport</keyword>
<feature type="transmembrane region" description="Helical" evidence="5">
    <location>
        <begin position="51"/>
        <end position="74"/>
    </location>
</feature>
<dbReference type="InterPro" id="IPR000515">
    <property type="entry name" value="MetI-like"/>
</dbReference>
<gene>
    <name evidence="7" type="ORF">SAMN04489841_1749</name>
</gene>
<proteinExistence type="inferred from homology"/>
<protein>
    <submittedName>
        <fullName evidence="7">Tungstate transport system permease protein</fullName>
    </submittedName>
</protein>
<evidence type="ECO:0000256" key="2">
    <source>
        <dbReference type="ARBA" id="ARBA00022692"/>
    </source>
</evidence>
<reference evidence="8" key="1">
    <citation type="submission" date="2016-10" db="EMBL/GenBank/DDBJ databases">
        <authorList>
            <person name="Varghese N."/>
            <person name="Submissions S."/>
        </authorList>
    </citation>
    <scope>NUCLEOTIDE SEQUENCE [LARGE SCALE GENOMIC DNA]</scope>
    <source>
        <strain evidence="8">DSM 25055</strain>
    </source>
</reference>
<dbReference type="GO" id="GO:0005886">
    <property type="term" value="C:plasma membrane"/>
    <property type="evidence" value="ECO:0007669"/>
    <property type="project" value="UniProtKB-SubCell"/>
</dbReference>
<dbReference type="Proteomes" id="UP000199114">
    <property type="component" value="Unassembled WGS sequence"/>
</dbReference>
<comment type="similarity">
    <text evidence="5">Belongs to the binding-protein-dependent transport system permease family.</text>
</comment>
<dbReference type="SUPFAM" id="SSF161098">
    <property type="entry name" value="MetI-like"/>
    <property type="match status" value="1"/>
</dbReference>
<keyword evidence="4 5" id="KW-0472">Membrane</keyword>
<keyword evidence="8" id="KW-1185">Reference proteome</keyword>
<dbReference type="InterPro" id="IPR049783">
    <property type="entry name" value="ABC_perm_TupB-like"/>
</dbReference>
<dbReference type="GO" id="GO:0055085">
    <property type="term" value="P:transmembrane transport"/>
    <property type="evidence" value="ECO:0007669"/>
    <property type="project" value="InterPro"/>
</dbReference>
<evidence type="ECO:0000256" key="5">
    <source>
        <dbReference type="RuleBase" id="RU363032"/>
    </source>
</evidence>
<dbReference type="OrthoDB" id="94632at2157"/>
<dbReference type="PANTHER" id="PTHR43632">
    <property type="entry name" value="PERMEASE COMPONENT OF TUNGSTATE ABC TRANSPORTER"/>
    <property type="match status" value="1"/>
</dbReference>
<dbReference type="Pfam" id="PF00528">
    <property type="entry name" value="BPD_transp_1"/>
    <property type="match status" value="1"/>
</dbReference>
<dbReference type="AlphaFoldDB" id="A0A1H9G1Z2"/>
<name>A0A1H9G1Z2_9EURY</name>
<accession>A0A1H9G1Z2</accession>
<dbReference type="PROSITE" id="PS50928">
    <property type="entry name" value="ABC_TM1"/>
    <property type="match status" value="1"/>
</dbReference>
<evidence type="ECO:0000259" key="6">
    <source>
        <dbReference type="PROSITE" id="PS50928"/>
    </source>
</evidence>
<comment type="subcellular location">
    <subcellularLocation>
        <location evidence="5">Cell membrane</location>
        <topology evidence="5">Multi-pass membrane protein</topology>
    </subcellularLocation>
    <subcellularLocation>
        <location evidence="1">Membrane</location>
        <topology evidence="1">Multi-pass membrane protein</topology>
    </subcellularLocation>
</comment>
<dbReference type="RefSeq" id="WP_090616506.1">
    <property type="nucleotide sequence ID" value="NZ_FOFD01000002.1"/>
</dbReference>
<keyword evidence="3 5" id="KW-1133">Transmembrane helix</keyword>
<dbReference type="STRING" id="1186196.SAMN04489841_1749"/>
<feature type="transmembrane region" description="Helical" evidence="5">
    <location>
        <begin position="199"/>
        <end position="220"/>
    </location>
</feature>
<dbReference type="PANTHER" id="PTHR43632:SF1">
    <property type="entry name" value="PERMEASE COMPONENT OF TUNGSTATE ABC TRANSPORTER"/>
    <property type="match status" value="1"/>
</dbReference>
<dbReference type="Gene3D" id="1.10.3720.10">
    <property type="entry name" value="MetI-like"/>
    <property type="match status" value="1"/>
</dbReference>
<sequence>MTLEFIAEPNYLRSIVRVSLTVSLTAVLLSTLLSLPFAFLVGFADFRGKRFLTAVINTGMGFPSVAIGLLVLMLISNDGPLGSLDLVYTPEAMILSQCVLAAPVITGVALSAIESVDDAVRDAAYGVGGTRADVALVTLKEARYGVITGILAGFGRAISEVGSVLIVGGNIAYADGTSKTRTITTAITFETRRGEFETALALGAVLIVLVLFVNGVVMRLGGR</sequence>
<feature type="transmembrane region" description="Helical" evidence="5">
    <location>
        <begin position="94"/>
        <end position="113"/>
    </location>
</feature>
<keyword evidence="2 5" id="KW-0812">Transmembrane</keyword>
<dbReference type="EMBL" id="FOFD01000002">
    <property type="protein sequence ID" value="SEQ44116.1"/>
    <property type="molecule type" value="Genomic_DNA"/>
</dbReference>